<evidence type="ECO:0000256" key="5">
    <source>
        <dbReference type="SAM" id="MobiDB-lite"/>
    </source>
</evidence>
<dbReference type="Pfam" id="PF06644">
    <property type="entry name" value="ATP11"/>
    <property type="match status" value="1"/>
</dbReference>
<dbReference type="GO" id="GO:0005739">
    <property type="term" value="C:mitochondrion"/>
    <property type="evidence" value="ECO:0007669"/>
    <property type="project" value="UniProtKB-SubCell"/>
</dbReference>
<accession>A0AAD2HP60</accession>
<dbReference type="EMBL" id="CAVNYO010000440">
    <property type="protein sequence ID" value="CAK5279914.1"/>
    <property type="molecule type" value="Genomic_DNA"/>
</dbReference>
<name>A0AAD2HP60_9AGAR</name>
<dbReference type="Proteomes" id="UP001295794">
    <property type="component" value="Unassembled WGS sequence"/>
</dbReference>
<protein>
    <recommendedName>
        <fullName evidence="8">ATP11-domain-containing protein</fullName>
    </recommendedName>
</protein>
<evidence type="ECO:0000313" key="6">
    <source>
        <dbReference type="EMBL" id="CAK5279914.1"/>
    </source>
</evidence>
<reference evidence="6" key="1">
    <citation type="submission" date="2023-11" db="EMBL/GenBank/DDBJ databases">
        <authorList>
            <person name="De Vega J J."/>
            <person name="De Vega J J."/>
        </authorList>
    </citation>
    <scope>NUCLEOTIDE SEQUENCE</scope>
</reference>
<proteinExistence type="inferred from homology"/>
<dbReference type="PANTHER" id="PTHR13126">
    <property type="entry name" value="CHAPERONE ATP11"/>
    <property type="match status" value="1"/>
</dbReference>
<dbReference type="AlphaFoldDB" id="A0AAD2HP60"/>
<sequence>MHLALRCSRHTLSNTRFLRTSTLVWSRRLHTNYDDKYAEKLRLAAEKRGLSVGDLRDQVQAGQAKERREKLAAEAQAEAKAQPESADGSGVGRKDSSPIKPLSSLLNLPRVLSGSHTTEQISALWTVYHAARSNGTGRGFVCASIPLDLYSKMAKAGSSYPMFVVPVRREAATAEEATAHEVYFLQWSFHDAPRIPSAQDEDLFVPPQPQPTDPSLANPPISTVMFTPLQEYKMRGSFATPYLVLTFYTDLARTHGTVLLRGEITPVAAAAESAGASSDGRFMLSQEDAHRLSMSVQNFYLWDEAAGKEHRERETLVKEFHEKPSEFEWEKLLKYAV</sequence>
<keyword evidence="4" id="KW-0496">Mitochondrion</keyword>
<keyword evidence="3" id="KW-0809">Transit peptide</keyword>
<evidence type="ECO:0000256" key="1">
    <source>
        <dbReference type="ARBA" id="ARBA00004173"/>
    </source>
</evidence>
<organism evidence="6 7">
    <name type="scientific">Mycena citricolor</name>
    <dbReference type="NCBI Taxonomy" id="2018698"/>
    <lineage>
        <taxon>Eukaryota</taxon>
        <taxon>Fungi</taxon>
        <taxon>Dikarya</taxon>
        <taxon>Basidiomycota</taxon>
        <taxon>Agaricomycotina</taxon>
        <taxon>Agaricomycetes</taxon>
        <taxon>Agaricomycetidae</taxon>
        <taxon>Agaricales</taxon>
        <taxon>Marasmiineae</taxon>
        <taxon>Mycenaceae</taxon>
        <taxon>Mycena</taxon>
    </lineage>
</organism>
<dbReference type="GO" id="GO:0033615">
    <property type="term" value="P:mitochondrial proton-transporting ATP synthase complex assembly"/>
    <property type="evidence" value="ECO:0007669"/>
    <property type="project" value="TreeGrafter"/>
</dbReference>
<comment type="similarity">
    <text evidence="2">Belongs to the ATP11 family.</text>
</comment>
<comment type="caution">
    <text evidence="6">The sequence shown here is derived from an EMBL/GenBank/DDBJ whole genome shotgun (WGS) entry which is preliminary data.</text>
</comment>
<evidence type="ECO:0000256" key="4">
    <source>
        <dbReference type="ARBA" id="ARBA00023128"/>
    </source>
</evidence>
<feature type="region of interest" description="Disordered" evidence="5">
    <location>
        <begin position="60"/>
        <end position="98"/>
    </location>
</feature>
<keyword evidence="7" id="KW-1185">Reference proteome</keyword>
<feature type="compositionally biased region" description="Low complexity" evidence="5">
    <location>
        <begin position="73"/>
        <end position="82"/>
    </location>
</feature>
<dbReference type="PANTHER" id="PTHR13126:SF0">
    <property type="entry name" value="ATP SYNTHASE MITOCHONDRIAL F1 COMPLEX ASSEMBLY FACTOR 1"/>
    <property type="match status" value="1"/>
</dbReference>
<gene>
    <name evidence="6" type="ORF">MYCIT1_LOCUS30254</name>
</gene>
<evidence type="ECO:0000256" key="2">
    <source>
        <dbReference type="ARBA" id="ARBA00009116"/>
    </source>
</evidence>
<evidence type="ECO:0000313" key="7">
    <source>
        <dbReference type="Proteomes" id="UP001295794"/>
    </source>
</evidence>
<evidence type="ECO:0008006" key="8">
    <source>
        <dbReference type="Google" id="ProtNLM"/>
    </source>
</evidence>
<dbReference type="InterPro" id="IPR010591">
    <property type="entry name" value="ATP11"/>
</dbReference>
<evidence type="ECO:0000256" key="3">
    <source>
        <dbReference type="ARBA" id="ARBA00022946"/>
    </source>
</evidence>
<comment type="subcellular location">
    <subcellularLocation>
        <location evidence="1">Mitochondrion</location>
    </subcellularLocation>
</comment>